<evidence type="ECO:0000256" key="2">
    <source>
        <dbReference type="ARBA" id="ARBA00022679"/>
    </source>
</evidence>
<dbReference type="Gene3D" id="3.40.50.2000">
    <property type="entry name" value="Glycogen Phosphorylase B"/>
    <property type="match status" value="2"/>
</dbReference>
<dbReference type="EMBL" id="LN868941">
    <property type="protein sequence ID" value="CRY84569.1"/>
    <property type="molecule type" value="Genomic_DNA"/>
</dbReference>
<reference evidence="5" key="1">
    <citation type="submission" date="2015-03" db="EMBL/GenBank/DDBJ databases">
        <authorList>
            <consortium name="Pathogen Informatics"/>
        </authorList>
    </citation>
    <scope>NUCLEOTIDE SEQUENCE [LARGE SCALE GENOMIC DNA]</scope>
    <source>
        <strain evidence="5">NCTC11134</strain>
        <plasmid evidence="5">4</plasmid>
    </source>
</reference>
<organism evidence="4 5">
    <name type="scientific">Nocardia farcinica</name>
    <dbReference type="NCBI Taxonomy" id="37329"/>
    <lineage>
        <taxon>Bacteria</taxon>
        <taxon>Bacillati</taxon>
        <taxon>Actinomycetota</taxon>
        <taxon>Actinomycetes</taxon>
        <taxon>Mycobacteriales</taxon>
        <taxon>Nocardiaceae</taxon>
        <taxon>Nocardia</taxon>
    </lineage>
</organism>
<dbReference type="CDD" id="cd03809">
    <property type="entry name" value="GT4_MtfB-like"/>
    <property type="match status" value="1"/>
</dbReference>
<dbReference type="GO" id="GO:0103011">
    <property type="term" value="F:mannosylfructose-phosphate synthase activity"/>
    <property type="evidence" value="ECO:0007669"/>
    <property type="project" value="UniProtKB-EC"/>
</dbReference>
<protein>
    <submittedName>
        <fullName evidence="4">Mannosylfructose-phosphate synthase</fullName>
        <ecNumber evidence="4">2.4.1.246</ecNumber>
    </submittedName>
</protein>
<dbReference type="EC" id="2.4.1.246" evidence="4"/>
<evidence type="ECO:0000313" key="5">
    <source>
        <dbReference type="Proteomes" id="UP000057820"/>
    </source>
</evidence>
<dbReference type="PANTHER" id="PTHR46401">
    <property type="entry name" value="GLYCOSYLTRANSFERASE WBBK-RELATED"/>
    <property type="match status" value="1"/>
</dbReference>
<dbReference type="GO" id="GO:0009103">
    <property type="term" value="P:lipopolysaccharide biosynthetic process"/>
    <property type="evidence" value="ECO:0007669"/>
    <property type="project" value="TreeGrafter"/>
</dbReference>
<dbReference type="InterPro" id="IPR028098">
    <property type="entry name" value="Glyco_trans_4-like_N"/>
</dbReference>
<geneLocation type="plasmid" evidence="4">
    <name>4</name>
</geneLocation>
<evidence type="ECO:0000313" key="4">
    <source>
        <dbReference type="EMBL" id="CRY84569.1"/>
    </source>
</evidence>
<dbReference type="AlphaFoldDB" id="A0A0H5PBE3"/>
<gene>
    <name evidence="4" type="primary">mfpsA_2</name>
    <name evidence="4" type="ORF">ERS450000_06111</name>
</gene>
<keyword evidence="1 4" id="KW-0328">Glycosyltransferase</keyword>
<dbReference type="Pfam" id="PF13692">
    <property type="entry name" value="Glyco_trans_1_4"/>
    <property type="match status" value="1"/>
</dbReference>
<sequence>MAIDARYWRATIQTGVERYIHLLTDALAATGEKVEIAVVLTAEHADRYPRAQRAGIRVLTVPDRREHHLHRQIEHFDADLVHYPFALPAALPRPAVFTLHDAGRYLFPDQMVRAVRDVQNPRLHTLLAGEDLRAVITVSHAARADIVGALGDLGKPLEVVPNYVATDFAHQLRTADPALAPSEPFLFGVGVYMPSKNIPRLVRAFRLARAAAPDQVPARLLLAGRRGWERGLPMRDPEITILGHIGDAELAALYRAATAFVFPTLFEGFGIPAQEALVAGTPLLCSDLPVLREVTGGLAARYTDPHDEEILAKNIIAVCDAEPADHDAVTAHLSNYTAESVGRRLIEVYRQAAAAS</sequence>
<evidence type="ECO:0000256" key="1">
    <source>
        <dbReference type="ARBA" id="ARBA00022676"/>
    </source>
</evidence>
<dbReference type="SUPFAM" id="SSF53756">
    <property type="entry name" value="UDP-Glycosyltransferase/glycogen phosphorylase"/>
    <property type="match status" value="1"/>
</dbReference>
<keyword evidence="4" id="KW-0614">Plasmid</keyword>
<dbReference type="KEGG" id="nfr:ERS450000_06111"/>
<feature type="domain" description="Glycosyltransferase subfamily 4-like N-terminal" evidence="3">
    <location>
        <begin position="15"/>
        <end position="167"/>
    </location>
</feature>
<dbReference type="PANTHER" id="PTHR46401:SF2">
    <property type="entry name" value="GLYCOSYLTRANSFERASE WBBK-RELATED"/>
    <property type="match status" value="1"/>
</dbReference>
<proteinExistence type="predicted"/>
<dbReference type="Proteomes" id="UP000057820">
    <property type="component" value="Plasmid 4"/>
</dbReference>
<keyword evidence="2 4" id="KW-0808">Transferase</keyword>
<name>A0A0H5PBE3_NOCFR</name>
<accession>A0A0H5PBE3</accession>
<evidence type="ECO:0000259" key="3">
    <source>
        <dbReference type="Pfam" id="PF13439"/>
    </source>
</evidence>
<dbReference type="Pfam" id="PF13439">
    <property type="entry name" value="Glyco_transf_4"/>
    <property type="match status" value="1"/>
</dbReference>